<evidence type="ECO:0000313" key="14">
    <source>
        <dbReference type="Proteomes" id="UP000521872"/>
    </source>
</evidence>
<name>A0A8H4QWF9_9AGAR</name>
<dbReference type="PANTHER" id="PTHR43562">
    <property type="entry name" value="NAPA-TYPE SODIUM/HYDROGEN ANTIPORTER"/>
    <property type="match status" value="1"/>
</dbReference>
<evidence type="ECO:0000256" key="11">
    <source>
        <dbReference type="SAM" id="Phobius"/>
    </source>
</evidence>
<keyword evidence="9" id="KW-0739">Sodium transport</keyword>
<keyword evidence="14" id="KW-1185">Reference proteome</keyword>
<feature type="transmembrane region" description="Helical" evidence="11">
    <location>
        <begin position="327"/>
        <end position="349"/>
    </location>
</feature>
<dbReference type="Proteomes" id="UP000521872">
    <property type="component" value="Unassembled WGS sequence"/>
</dbReference>
<gene>
    <name evidence="13" type="ORF">D9613_009935</name>
</gene>
<sequence>MSIHTDSDQLPSHEQVQYAVPHIPLLLSLAAYLYLLACTSSISGRLTNAPLLGPLLTGILLGPELAGLLTPAIQTTFIDIGYVGLILIVFEAGLTTNISLLFSNAALSCVAALTGILVPIAFSMALFHGAWGYSALQAFAAGAALCSTSLGTTLALLTPELRKTRVGSVLMAAALLDDVVGLVMAGIVPQLASTSEGGLGWETIVRPILFSFAFGFGTPLVAWALQKAGKRTSHLNLPQLPFKRSGQSKKTNVGTFLRHSRIQLFLIVAVLSGYVAAAKYAGTSELFGAYLAGTLLAYIFDDTPSALSSEQCPSSPLLSFEAYLQPILTPLLEPIFFASIGAALPIGSLFTTHSSNGKETSHRVVWRGIVYSIMMIVGKMAVGLCMAAWPDCRREQAPAEAKLENIGPDPEAQEVNEAVPESVKVKEEGRGRADHTEGIGADNATSLKTSGCVEQTTIKGSNSPLVQFGHKQVTLSAPELSRKRSAILLGLAMVARGEIALIVAQLGKPLLVGADSENADASADEEPFAIVIWAALLSTLIGALGVGLVIGFWENGDRKSREEDTNLG</sequence>
<feature type="transmembrane region" description="Helical" evidence="11">
    <location>
        <begin position="527"/>
        <end position="553"/>
    </location>
</feature>
<feature type="transmembrane region" description="Helical" evidence="11">
    <location>
        <begin position="169"/>
        <end position="192"/>
    </location>
</feature>
<keyword evidence="4 11" id="KW-0812">Transmembrane</keyword>
<feature type="transmembrane region" description="Helical" evidence="11">
    <location>
        <begin position="109"/>
        <end position="131"/>
    </location>
</feature>
<keyword evidence="7" id="KW-0406">Ion transport</keyword>
<evidence type="ECO:0000313" key="13">
    <source>
        <dbReference type="EMBL" id="KAF4618692.1"/>
    </source>
</evidence>
<dbReference type="InterPro" id="IPR038770">
    <property type="entry name" value="Na+/solute_symporter_sf"/>
</dbReference>
<organism evidence="13 14">
    <name type="scientific">Agrocybe pediades</name>
    <dbReference type="NCBI Taxonomy" id="84607"/>
    <lineage>
        <taxon>Eukaryota</taxon>
        <taxon>Fungi</taxon>
        <taxon>Dikarya</taxon>
        <taxon>Basidiomycota</taxon>
        <taxon>Agaricomycotina</taxon>
        <taxon>Agaricomycetes</taxon>
        <taxon>Agaricomycetidae</taxon>
        <taxon>Agaricales</taxon>
        <taxon>Agaricineae</taxon>
        <taxon>Strophariaceae</taxon>
        <taxon>Agrocybe</taxon>
    </lineage>
</organism>
<reference evidence="13 14" key="1">
    <citation type="submission" date="2019-12" db="EMBL/GenBank/DDBJ databases">
        <authorList>
            <person name="Floudas D."/>
            <person name="Bentzer J."/>
            <person name="Ahren D."/>
            <person name="Johansson T."/>
            <person name="Persson P."/>
            <person name="Tunlid A."/>
        </authorList>
    </citation>
    <scope>NUCLEOTIDE SEQUENCE [LARGE SCALE GENOMIC DNA]</scope>
    <source>
        <strain evidence="13 14">CBS 102.39</strain>
    </source>
</reference>
<feature type="transmembrane region" description="Helical" evidence="11">
    <location>
        <begin position="80"/>
        <end position="102"/>
    </location>
</feature>
<evidence type="ECO:0000259" key="12">
    <source>
        <dbReference type="Pfam" id="PF00999"/>
    </source>
</evidence>
<keyword evidence="8 11" id="KW-0472">Membrane</keyword>
<feature type="transmembrane region" description="Helical" evidence="11">
    <location>
        <begin position="204"/>
        <end position="225"/>
    </location>
</feature>
<dbReference type="AlphaFoldDB" id="A0A8H4QWF9"/>
<dbReference type="GO" id="GO:0016020">
    <property type="term" value="C:membrane"/>
    <property type="evidence" value="ECO:0007669"/>
    <property type="project" value="UniProtKB-SubCell"/>
</dbReference>
<evidence type="ECO:0000256" key="6">
    <source>
        <dbReference type="ARBA" id="ARBA00023053"/>
    </source>
</evidence>
<dbReference type="GO" id="GO:0015297">
    <property type="term" value="F:antiporter activity"/>
    <property type="evidence" value="ECO:0007669"/>
    <property type="project" value="UniProtKB-KW"/>
</dbReference>
<keyword evidence="5 11" id="KW-1133">Transmembrane helix</keyword>
<feature type="region of interest" description="Disordered" evidence="10">
    <location>
        <begin position="424"/>
        <end position="444"/>
    </location>
</feature>
<feature type="transmembrane region" description="Helical" evidence="11">
    <location>
        <begin position="137"/>
        <end position="157"/>
    </location>
</feature>
<comment type="subcellular location">
    <subcellularLocation>
        <location evidence="1">Membrane</location>
        <topology evidence="1">Multi-pass membrane protein</topology>
    </subcellularLocation>
</comment>
<feature type="transmembrane region" description="Helical" evidence="11">
    <location>
        <begin position="369"/>
        <end position="389"/>
    </location>
</feature>
<evidence type="ECO:0000256" key="5">
    <source>
        <dbReference type="ARBA" id="ARBA00022989"/>
    </source>
</evidence>
<evidence type="ECO:0000256" key="9">
    <source>
        <dbReference type="ARBA" id="ARBA00023201"/>
    </source>
</evidence>
<comment type="caution">
    <text evidence="13">The sequence shown here is derived from an EMBL/GenBank/DDBJ whole genome shotgun (WGS) entry which is preliminary data.</text>
</comment>
<dbReference type="EMBL" id="JAACJL010000017">
    <property type="protein sequence ID" value="KAF4618692.1"/>
    <property type="molecule type" value="Genomic_DNA"/>
</dbReference>
<protein>
    <recommendedName>
        <fullName evidence="12">Cation/H+ exchanger transmembrane domain-containing protein</fullName>
    </recommendedName>
</protein>
<dbReference type="InterPro" id="IPR006153">
    <property type="entry name" value="Cation/H_exchanger_TM"/>
</dbReference>
<dbReference type="GO" id="GO:1902600">
    <property type="term" value="P:proton transmembrane transport"/>
    <property type="evidence" value="ECO:0007669"/>
    <property type="project" value="InterPro"/>
</dbReference>
<dbReference type="Gene3D" id="1.20.1530.20">
    <property type="match status" value="2"/>
</dbReference>
<dbReference type="Pfam" id="PF00999">
    <property type="entry name" value="Na_H_Exchanger"/>
    <property type="match status" value="1"/>
</dbReference>
<evidence type="ECO:0000256" key="8">
    <source>
        <dbReference type="ARBA" id="ARBA00023136"/>
    </source>
</evidence>
<proteinExistence type="predicted"/>
<keyword evidence="2" id="KW-0813">Transport</keyword>
<feature type="transmembrane region" description="Helical" evidence="11">
    <location>
        <begin position="20"/>
        <end position="39"/>
    </location>
</feature>
<dbReference type="PANTHER" id="PTHR43562:SF3">
    <property type="entry name" value="SODIUM ION_PROTON EXCHANGER (EUROFUNG)"/>
    <property type="match status" value="1"/>
</dbReference>
<keyword evidence="6" id="KW-0915">Sodium</keyword>
<feature type="compositionally biased region" description="Basic and acidic residues" evidence="10">
    <location>
        <begin position="424"/>
        <end position="437"/>
    </location>
</feature>
<feature type="domain" description="Cation/H+ exchanger transmembrane" evidence="12">
    <location>
        <begin position="37"/>
        <end position="388"/>
    </location>
</feature>
<evidence type="ECO:0000256" key="3">
    <source>
        <dbReference type="ARBA" id="ARBA00022449"/>
    </source>
</evidence>
<evidence type="ECO:0000256" key="2">
    <source>
        <dbReference type="ARBA" id="ARBA00022448"/>
    </source>
</evidence>
<evidence type="ECO:0000256" key="10">
    <source>
        <dbReference type="SAM" id="MobiDB-lite"/>
    </source>
</evidence>
<evidence type="ECO:0000256" key="7">
    <source>
        <dbReference type="ARBA" id="ARBA00023065"/>
    </source>
</evidence>
<feature type="transmembrane region" description="Helical" evidence="11">
    <location>
        <begin position="51"/>
        <end position="74"/>
    </location>
</feature>
<feature type="transmembrane region" description="Helical" evidence="11">
    <location>
        <begin position="486"/>
        <end position="507"/>
    </location>
</feature>
<evidence type="ECO:0000256" key="1">
    <source>
        <dbReference type="ARBA" id="ARBA00004141"/>
    </source>
</evidence>
<evidence type="ECO:0000256" key="4">
    <source>
        <dbReference type="ARBA" id="ARBA00022692"/>
    </source>
</evidence>
<accession>A0A8H4QWF9</accession>
<keyword evidence="3" id="KW-0050">Antiport</keyword>
<dbReference type="GO" id="GO:0006814">
    <property type="term" value="P:sodium ion transport"/>
    <property type="evidence" value="ECO:0007669"/>
    <property type="project" value="UniProtKB-KW"/>
</dbReference>